<name>A0A087GB91_ARAAL</name>
<feature type="chain" id="PRO_5001821784" evidence="1">
    <location>
        <begin position="17"/>
        <end position="59"/>
    </location>
</feature>
<keyword evidence="1" id="KW-0732">Signal</keyword>
<dbReference type="AlphaFoldDB" id="A0A087GB91"/>
<dbReference type="OrthoDB" id="10308833at2759"/>
<evidence type="ECO:0000313" key="3">
    <source>
        <dbReference type="Proteomes" id="UP000029120"/>
    </source>
</evidence>
<accession>A0A087GB91</accession>
<evidence type="ECO:0000313" key="2">
    <source>
        <dbReference type="EMBL" id="KFK27143.1"/>
    </source>
</evidence>
<protein>
    <submittedName>
        <fullName evidence="2">Uncharacterized protein</fullName>
    </submittedName>
</protein>
<keyword evidence="3" id="KW-1185">Reference proteome</keyword>
<sequence>MLQLISIVKAVSWCLAALSSLDHCFHGFVSDLSADLRYFPLTGVFSAFSNPNFFFVRII</sequence>
<organism evidence="2 3">
    <name type="scientific">Arabis alpina</name>
    <name type="common">Alpine rock-cress</name>
    <dbReference type="NCBI Taxonomy" id="50452"/>
    <lineage>
        <taxon>Eukaryota</taxon>
        <taxon>Viridiplantae</taxon>
        <taxon>Streptophyta</taxon>
        <taxon>Embryophyta</taxon>
        <taxon>Tracheophyta</taxon>
        <taxon>Spermatophyta</taxon>
        <taxon>Magnoliopsida</taxon>
        <taxon>eudicotyledons</taxon>
        <taxon>Gunneridae</taxon>
        <taxon>Pentapetalae</taxon>
        <taxon>rosids</taxon>
        <taxon>malvids</taxon>
        <taxon>Brassicales</taxon>
        <taxon>Brassicaceae</taxon>
        <taxon>Arabideae</taxon>
        <taxon>Arabis</taxon>
    </lineage>
</organism>
<evidence type="ECO:0000256" key="1">
    <source>
        <dbReference type="SAM" id="SignalP"/>
    </source>
</evidence>
<proteinExistence type="predicted"/>
<gene>
    <name evidence="2" type="ordered locus">AALP_Aa8g340900</name>
</gene>
<dbReference type="Gramene" id="KFK27143">
    <property type="protein sequence ID" value="KFK27143"/>
    <property type="gene ID" value="AALP_AA8G340900"/>
</dbReference>
<dbReference type="EMBL" id="CM002876">
    <property type="protein sequence ID" value="KFK27143.1"/>
    <property type="molecule type" value="Genomic_DNA"/>
</dbReference>
<feature type="signal peptide" evidence="1">
    <location>
        <begin position="1"/>
        <end position="16"/>
    </location>
</feature>
<dbReference type="Proteomes" id="UP000029120">
    <property type="component" value="Chromosome 8"/>
</dbReference>
<reference evidence="3" key="1">
    <citation type="journal article" date="2015" name="Nat. Plants">
        <title>Genome expansion of Arabis alpina linked with retrotransposition and reduced symmetric DNA methylation.</title>
        <authorList>
            <person name="Willing E.M."/>
            <person name="Rawat V."/>
            <person name="Mandakova T."/>
            <person name="Maumus F."/>
            <person name="James G.V."/>
            <person name="Nordstroem K.J."/>
            <person name="Becker C."/>
            <person name="Warthmann N."/>
            <person name="Chica C."/>
            <person name="Szarzynska B."/>
            <person name="Zytnicki M."/>
            <person name="Albani M.C."/>
            <person name="Kiefer C."/>
            <person name="Bergonzi S."/>
            <person name="Castaings L."/>
            <person name="Mateos J.L."/>
            <person name="Berns M.C."/>
            <person name="Bujdoso N."/>
            <person name="Piofczyk T."/>
            <person name="de Lorenzo L."/>
            <person name="Barrero-Sicilia C."/>
            <person name="Mateos I."/>
            <person name="Piednoel M."/>
            <person name="Hagmann J."/>
            <person name="Chen-Min-Tao R."/>
            <person name="Iglesias-Fernandez R."/>
            <person name="Schuster S.C."/>
            <person name="Alonso-Blanco C."/>
            <person name="Roudier F."/>
            <person name="Carbonero P."/>
            <person name="Paz-Ares J."/>
            <person name="Davis S.J."/>
            <person name="Pecinka A."/>
            <person name="Quesneville H."/>
            <person name="Colot V."/>
            <person name="Lysak M.A."/>
            <person name="Weigel D."/>
            <person name="Coupland G."/>
            <person name="Schneeberger K."/>
        </authorList>
    </citation>
    <scope>NUCLEOTIDE SEQUENCE [LARGE SCALE GENOMIC DNA]</scope>
    <source>
        <strain evidence="3">cv. Pajares</strain>
    </source>
</reference>